<keyword evidence="4" id="KW-0378">Hydrolase</keyword>
<dbReference type="InterPro" id="IPR050925">
    <property type="entry name" value="Rhomboid_protease_S54"/>
</dbReference>
<feature type="transmembrane region" description="Helical" evidence="7">
    <location>
        <begin position="119"/>
        <end position="142"/>
    </location>
</feature>
<keyword evidence="3 7" id="KW-0812">Transmembrane</keyword>
<organism evidence="9 10">
    <name type="scientific">[Clostridium] citroniae WAL-19142</name>
    <dbReference type="NCBI Taxonomy" id="742734"/>
    <lineage>
        <taxon>Bacteria</taxon>
        <taxon>Bacillati</taxon>
        <taxon>Bacillota</taxon>
        <taxon>Clostridia</taxon>
        <taxon>Lachnospirales</taxon>
        <taxon>Lachnospiraceae</taxon>
        <taxon>Enterocloster</taxon>
    </lineage>
</organism>
<feature type="domain" description="Peptidase S54 rhomboid" evidence="8">
    <location>
        <begin position="54"/>
        <end position="194"/>
    </location>
</feature>
<dbReference type="Gene3D" id="1.20.1540.10">
    <property type="entry name" value="Rhomboid-like"/>
    <property type="match status" value="1"/>
</dbReference>
<dbReference type="GO" id="GO:0016020">
    <property type="term" value="C:membrane"/>
    <property type="evidence" value="ECO:0007669"/>
    <property type="project" value="UniProtKB-SubCell"/>
</dbReference>
<evidence type="ECO:0000256" key="1">
    <source>
        <dbReference type="ARBA" id="ARBA00004141"/>
    </source>
</evidence>
<evidence type="ECO:0000256" key="4">
    <source>
        <dbReference type="ARBA" id="ARBA00022801"/>
    </source>
</evidence>
<feature type="transmembrane region" description="Helical" evidence="7">
    <location>
        <begin position="176"/>
        <end position="193"/>
    </location>
</feature>
<dbReference type="AlphaFoldDB" id="A0A0J9C2Y6"/>
<accession>A0A0J9C2Y6</accession>
<dbReference type="PANTHER" id="PTHR43731">
    <property type="entry name" value="RHOMBOID PROTEASE"/>
    <property type="match status" value="1"/>
</dbReference>
<dbReference type="InterPro" id="IPR035952">
    <property type="entry name" value="Rhomboid-like_sf"/>
</dbReference>
<keyword evidence="6 7" id="KW-0472">Membrane</keyword>
<dbReference type="GO" id="GO:0004252">
    <property type="term" value="F:serine-type endopeptidase activity"/>
    <property type="evidence" value="ECO:0007669"/>
    <property type="project" value="InterPro"/>
</dbReference>
<feature type="transmembrane region" description="Helical" evidence="7">
    <location>
        <begin position="154"/>
        <end position="170"/>
    </location>
</feature>
<dbReference type="OrthoDB" id="9813074at2"/>
<dbReference type="Proteomes" id="UP000037392">
    <property type="component" value="Unassembled WGS sequence"/>
</dbReference>
<comment type="similarity">
    <text evidence="2">Belongs to the peptidase S54 family.</text>
</comment>
<dbReference type="Pfam" id="PF01694">
    <property type="entry name" value="Rhomboid"/>
    <property type="match status" value="1"/>
</dbReference>
<evidence type="ECO:0000259" key="8">
    <source>
        <dbReference type="Pfam" id="PF01694"/>
    </source>
</evidence>
<evidence type="ECO:0000256" key="5">
    <source>
        <dbReference type="ARBA" id="ARBA00022989"/>
    </source>
</evidence>
<sequence length="206" mass="23047">MGTYRERDKAYVNIALIAVNVMVFLLFELIGDTEDTMFMMKHGAVYEPLVVMRGEYYRLLTSMFLHFGASHLMNNMLVLFVLGERMEQALGHEKYFFFYMASGIFANIISIVVHMEKGYAAVSAGASGAIFGVVGGLVYVVAVNHGQLDGLTNRQLGFMILLTLYHGFTATGIDNWAHIGGLISGFILSILLYRRPRAARGFYMEE</sequence>
<feature type="transmembrane region" description="Helical" evidence="7">
    <location>
        <begin position="95"/>
        <end position="113"/>
    </location>
</feature>
<reference evidence="9 10" key="1">
    <citation type="submission" date="2011-04" db="EMBL/GenBank/DDBJ databases">
        <title>The Genome Sequence of Clostridium citroniae WAL-19142.</title>
        <authorList>
            <consortium name="The Broad Institute Genome Sequencing Platform"/>
            <person name="Earl A."/>
            <person name="Ward D."/>
            <person name="Feldgarden M."/>
            <person name="Gevers D."/>
            <person name="Warren Y.A."/>
            <person name="Tyrrell K.L."/>
            <person name="Citron D.M."/>
            <person name="Goldstein E.J."/>
            <person name="Daigneault M."/>
            <person name="Allen-Vercoe E."/>
            <person name="Young S.K."/>
            <person name="Zeng Q."/>
            <person name="Gargeya S."/>
            <person name="Fitzgerald M."/>
            <person name="Haas B."/>
            <person name="Abouelleil A."/>
            <person name="Alvarado L."/>
            <person name="Arachchi H.M."/>
            <person name="Berlin A."/>
            <person name="Brown A."/>
            <person name="Chapman S.B."/>
            <person name="Chen Z."/>
            <person name="Dunbar C."/>
            <person name="Freedman E."/>
            <person name="Gearin G."/>
            <person name="Gellesch M."/>
            <person name="Goldberg J."/>
            <person name="Griggs A."/>
            <person name="Gujja S."/>
            <person name="Heilman E.R."/>
            <person name="Heiman D."/>
            <person name="Howarth C."/>
            <person name="Larson L."/>
            <person name="Lui A."/>
            <person name="MacDonald P.J."/>
            <person name="Mehta T."/>
            <person name="Montmayeur A."/>
            <person name="Murphy C."/>
            <person name="Neiman D."/>
            <person name="Pearson M."/>
            <person name="Priest M."/>
            <person name="Roberts A."/>
            <person name="Saif S."/>
            <person name="Shea T."/>
            <person name="Shenoy N."/>
            <person name="Sisk P."/>
            <person name="Stolte C."/>
            <person name="Sykes S."/>
            <person name="White J."/>
            <person name="Yandava C."/>
            <person name="Wortman J."/>
            <person name="Nusbaum C."/>
            <person name="Birren B."/>
        </authorList>
    </citation>
    <scope>NUCLEOTIDE SEQUENCE [LARGE SCALE GENOMIC DNA]</scope>
    <source>
        <strain evidence="9 10">WAL-19142</strain>
    </source>
</reference>
<dbReference type="InterPro" id="IPR022764">
    <property type="entry name" value="Peptidase_S54_rhomboid_dom"/>
</dbReference>
<feature type="transmembrane region" description="Helical" evidence="7">
    <location>
        <begin position="63"/>
        <end position="83"/>
    </location>
</feature>
<evidence type="ECO:0000313" key="9">
    <source>
        <dbReference type="EMBL" id="KMW18804.1"/>
    </source>
</evidence>
<keyword evidence="5 7" id="KW-1133">Transmembrane helix</keyword>
<dbReference type="PANTHER" id="PTHR43731:SF14">
    <property type="entry name" value="PRESENILIN-ASSOCIATED RHOMBOID-LIKE PROTEIN, MITOCHONDRIAL"/>
    <property type="match status" value="1"/>
</dbReference>
<protein>
    <recommendedName>
        <fullName evidence="8">Peptidase S54 rhomboid domain-containing protein</fullName>
    </recommendedName>
</protein>
<dbReference type="SUPFAM" id="SSF144091">
    <property type="entry name" value="Rhomboid-like"/>
    <property type="match status" value="1"/>
</dbReference>
<gene>
    <name evidence="9" type="ORF">HMPREF9470_02908</name>
</gene>
<feature type="transmembrane region" description="Helical" evidence="7">
    <location>
        <begin position="12"/>
        <end position="31"/>
    </location>
</feature>
<dbReference type="RefSeq" id="WP_048930097.1">
    <property type="nucleotide sequence ID" value="NZ_KQ235878.1"/>
</dbReference>
<evidence type="ECO:0000313" key="10">
    <source>
        <dbReference type="Proteomes" id="UP000037392"/>
    </source>
</evidence>
<dbReference type="PATRIC" id="fig|742734.4.peg.3112"/>
<evidence type="ECO:0000256" key="2">
    <source>
        <dbReference type="ARBA" id="ARBA00009045"/>
    </source>
</evidence>
<evidence type="ECO:0000256" key="3">
    <source>
        <dbReference type="ARBA" id="ARBA00022692"/>
    </source>
</evidence>
<comment type="subcellular location">
    <subcellularLocation>
        <location evidence="1">Membrane</location>
        <topology evidence="1">Multi-pass membrane protein</topology>
    </subcellularLocation>
</comment>
<dbReference type="EMBL" id="ADLK01000022">
    <property type="protein sequence ID" value="KMW18804.1"/>
    <property type="molecule type" value="Genomic_DNA"/>
</dbReference>
<evidence type="ECO:0000256" key="7">
    <source>
        <dbReference type="SAM" id="Phobius"/>
    </source>
</evidence>
<proteinExistence type="inferred from homology"/>
<evidence type="ECO:0000256" key="6">
    <source>
        <dbReference type="ARBA" id="ARBA00023136"/>
    </source>
</evidence>
<name>A0A0J9C2Y6_9FIRM</name>
<dbReference type="GeneID" id="93163400"/>
<comment type="caution">
    <text evidence="9">The sequence shown here is derived from an EMBL/GenBank/DDBJ whole genome shotgun (WGS) entry which is preliminary data.</text>
</comment>